<gene>
    <name evidence="2" type="ORF">QM524_23690</name>
</gene>
<proteinExistence type="predicted"/>
<keyword evidence="3" id="KW-1185">Reference proteome</keyword>
<feature type="transmembrane region" description="Helical" evidence="1">
    <location>
        <begin position="12"/>
        <end position="33"/>
    </location>
</feature>
<reference evidence="2 3" key="1">
    <citation type="submission" date="2023-05" db="EMBL/GenBank/DDBJ databases">
        <title>Novel species of genus Flectobacillus isolated from stream in China.</title>
        <authorList>
            <person name="Lu H."/>
        </authorList>
    </citation>
    <scope>NUCLEOTIDE SEQUENCE [LARGE SCALE GENOMIC DNA]</scope>
    <source>
        <strain evidence="2 3">KCTC 42575</strain>
    </source>
</reference>
<evidence type="ECO:0000313" key="2">
    <source>
        <dbReference type="EMBL" id="MDI9862247.1"/>
    </source>
</evidence>
<protein>
    <submittedName>
        <fullName evidence="2">Uncharacterized protein</fullName>
    </submittedName>
</protein>
<sequence>MSTVEVENLVDFFVSAMAMGFAFFCANFAYSCIAGTSLEDKLKDFVGGDLEDDH</sequence>
<comment type="caution">
    <text evidence="2">The sequence shown here is derived from an EMBL/GenBank/DDBJ whole genome shotgun (WGS) entry which is preliminary data.</text>
</comment>
<dbReference type="Proteomes" id="UP001236507">
    <property type="component" value="Unassembled WGS sequence"/>
</dbReference>
<evidence type="ECO:0000256" key="1">
    <source>
        <dbReference type="SAM" id="Phobius"/>
    </source>
</evidence>
<dbReference type="RefSeq" id="WP_166580213.1">
    <property type="nucleotide sequence ID" value="NZ_JASHIF010000027.1"/>
</dbReference>
<organism evidence="2 3">
    <name type="scientific">Flectobacillus roseus</name>
    <dbReference type="NCBI Taxonomy" id="502259"/>
    <lineage>
        <taxon>Bacteria</taxon>
        <taxon>Pseudomonadati</taxon>
        <taxon>Bacteroidota</taxon>
        <taxon>Cytophagia</taxon>
        <taxon>Cytophagales</taxon>
        <taxon>Flectobacillaceae</taxon>
        <taxon>Flectobacillus</taxon>
    </lineage>
</organism>
<keyword evidence="1" id="KW-0472">Membrane</keyword>
<keyword evidence="1" id="KW-1133">Transmembrane helix</keyword>
<evidence type="ECO:0000313" key="3">
    <source>
        <dbReference type="Proteomes" id="UP001236507"/>
    </source>
</evidence>
<dbReference type="EMBL" id="JASHIF010000027">
    <property type="protein sequence ID" value="MDI9862247.1"/>
    <property type="molecule type" value="Genomic_DNA"/>
</dbReference>
<accession>A0ABT6YF75</accession>
<keyword evidence="1" id="KW-0812">Transmembrane</keyword>
<name>A0ABT6YF75_9BACT</name>